<accession>A0A0F9N7W5</accession>
<name>A0A0F9N7W5_9ZZZZ</name>
<dbReference type="AlphaFoldDB" id="A0A0F9N7W5"/>
<reference evidence="1" key="1">
    <citation type="journal article" date="2015" name="Nature">
        <title>Complex archaea that bridge the gap between prokaryotes and eukaryotes.</title>
        <authorList>
            <person name="Spang A."/>
            <person name="Saw J.H."/>
            <person name="Jorgensen S.L."/>
            <person name="Zaremba-Niedzwiedzka K."/>
            <person name="Martijn J."/>
            <person name="Lind A.E."/>
            <person name="van Eijk R."/>
            <person name="Schleper C."/>
            <person name="Guy L."/>
            <person name="Ettema T.J."/>
        </authorList>
    </citation>
    <scope>NUCLEOTIDE SEQUENCE</scope>
</reference>
<sequence length="83" mass="9090">MAMGEKVISELDAAIVAVLEDGCFDPVDFGGTCEKWVEGFLHNADEGVHHDWGVVWGAYSVQPALVRGLLREYWHAKMAEGGD</sequence>
<comment type="caution">
    <text evidence="1">The sequence shown here is derived from an EMBL/GenBank/DDBJ whole genome shotgun (WGS) entry which is preliminary data.</text>
</comment>
<proteinExistence type="predicted"/>
<evidence type="ECO:0000313" key="1">
    <source>
        <dbReference type="EMBL" id="KKN15690.1"/>
    </source>
</evidence>
<dbReference type="EMBL" id="LAZR01003687">
    <property type="protein sequence ID" value="KKN15690.1"/>
    <property type="molecule type" value="Genomic_DNA"/>
</dbReference>
<gene>
    <name evidence="1" type="ORF">LCGC14_0983290</name>
</gene>
<protein>
    <submittedName>
        <fullName evidence="1">Uncharacterized protein</fullName>
    </submittedName>
</protein>
<organism evidence="1">
    <name type="scientific">marine sediment metagenome</name>
    <dbReference type="NCBI Taxonomy" id="412755"/>
    <lineage>
        <taxon>unclassified sequences</taxon>
        <taxon>metagenomes</taxon>
        <taxon>ecological metagenomes</taxon>
    </lineage>
</organism>